<keyword evidence="3" id="KW-1185">Reference proteome</keyword>
<dbReference type="InterPro" id="IPR025535">
    <property type="entry name" value="DUF4421"/>
</dbReference>
<dbReference type="AlphaFoldDB" id="F5ITW7"/>
<feature type="transmembrane region" description="Helical" evidence="1">
    <location>
        <begin position="6"/>
        <end position="28"/>
    </location>
</feature>
<dbReference type="Proteomes" id="UP000004913">
    <property type="component" value="Unassembled WGS sequence"/>
</dbReference>
<dbReference type="EMBL" id="ADLV01000007">
    <property type="protein sequence ID" value="EGJ99210.1"/>
    <property type="molecule type" value="Genomic_DNA"/>
</dbReference>
<keyword evidence="1" id="KW-1133">Transmembrane helix</keyword>
<evidence type="ECO:0008006" key="4">
    <source>
        <dbReference type="Google" id="ProtNLM"/>
    </source>
</evidence>
<keyword evidence="1" id="KW-0472">Membrane</keyword>
<evidence type="ECO:0000256" key="1">
    <source>
        <dbReference type="SAM" id="Phobius"/>
    </source>
</evidence>
<dbReference type="HOGENOM" id="CLU_062997_0_0_10"/>
<keyword evidence="1" id="KW-0812">Transmembrane</keyword>
<accession>F5ITW7</accession>
<organism evidence="2 3">
    <name type="scientific">Dysgonomonas gadei ATCC BAA-286</name>
    <dbReference type="NCBI Taxonomy" id="742766"/>
    <lineage>
        <taxon>Bacteria</taxon>
        <taxon>Pseudomonadati</taxon>
        <taxon>Bacteroidota</taxon>
        <taxon>Bacteroidia</taxon>
        <taxon>Bacteroidales</taxon>
        <taxon>Dysgonomonadaceae</taxon>
        <taxon>Dysgonomonas</taxon>
    </lineage>
</organism>
<evidence type="ECO:0000313" key="2">
    <source>
        <dbReference type="EMBL" id="EGJ99210.1"/>
    </source>
</evidence>
<dbReference type="Pfam" id="PF14391">
    <property type="entry name" value="DUF4421"/>
    <property type="match status" value="1"/>
</dbReference>
<protein>
    <recommendedName>
        <fullName evidence="4">DUF4421 domain-containing protein</fullName>
    </recommendedName>
</protein>
<comment type="caution">
    <text evidence="2">The sequence shown here is derived from an EMBL/GenBank/DDBJ whole genome shotgun (WGS) entry which is preliminary data.</text>
</comment>
<evidence type="ECO:0000313" key="3">
    <source>
        <dbReference type="Proteomes" id="UP000004913"/>
    </source>
</evidence>
<reference evidence="2 3" key="1">
    <citation type="submission" date="2011-04" db="EMBL/GenBank/DDBJ databases">
        <title>The Genome Sequence of Dysgonomonas gadei ATCC BAA-286.</title>
        <authorList>
            <consortium name="The Broad Institute Genome Sequencing Platform"/>
            <person name="Earl A."/>
            <person name="Ward D."/>
            <person name="Feldgarden M."/>
            <person name="Gevers D."/>
            <person name="Pudlo N."/>
            <person name="Martens E."/>
            <person name="Allen-Vercoe E."/>
            <person name="Young S.K."/>
            <person name="Zeng Q."/>
            <person name="Gargeya S."/>
            <person name="Fitzgerald M."/>
            <person name="Haas B."/>
            <person name="Abouelleil A."/>
            <person name="Alvarado L."/>
            <person name="Arachchi H.M."/>
            <person name="Berlin A."/>
            <person name="Brown A."/>
            <person name="Chapman S.B."/>
            <person name="Chen Z."/>
            <person name="Dunbar C."/>
            <person name="Freedman E."/>
            <person name="Gearin G."/>
            <person name="Gellesch M."/>
            <person name="Goldberg J."/>
            <person name="Griggs A."/>
            <person name="Gujja S."/>
            <person name="Heiman D."/>
            <person name="Howarth C."/>
            <person name="Larson L."/>
            <person name="Lui A."/>
            <person name="MacDonald P.J.P."/>
            <person name="Mehta T."/>
            <person name="Montmayeur A."/>
            <person name="Murphy C."/>
            <person name="Neiman D."/>
            <person name="Pearson M."/>
            <person name="Priest M."/>
            <person name="Roberts A."/>
            <person name="Saif S."/>
            <person name="Shea T."/>
            <person name="Shenoy N."/>
            <person name="Sisk P."/>
            <person name="Stolte C."/>
            <person name="Sykes S."/>
            <person name="Yandava C."/>
            <person name="Wortman J."/>
            <person name="Nusbaum C."/>
            <person name="Birren B."/>
        </authorList>
    </citation>
    <scope>NUCLEOTIDE SEQUENCE [LARGE SCALE GENOMIC DNA]</scope>
    <source>
        <strain evidence="2 3">ATCC BAA-286</strain>
    </source>
</reference>
<dbReference type="eggNOG" id="COG5571">
    <property type="taxonomic scope" value="Bacteria"/>
</dbReference>
<name>F5ITW7_9BACT</name>
<gene>
    <name evidence="2" type="ORF">HMPREF9455_00534</name>
</gene>
<sequence length="373" mass="43108">MRQNPFTNQIIPVFLIEVNAFILFLRLIRFLNKIKRASIYNAGINQKTKPLIKSLVYNYIGIFGTRVQYGFSQTDSTYIGFFEQPLSVRTYFMDKFTVLSHQQGDHDDETSYRSNAPFGIGFGFSYKNVSLSGAYGFDFMRDKKRGKTRSFDFQYHHYGRKFVYDIFFQNYKGLYTEPENDRYELYPDIKLKQYGVYGQYVFNGNKFSYPAAFNQSEKQLKSAGSFLLGGAVYFNEARADSSLVFDGGHKLKNYQVGVNGGYAYTWVANKRIYVSLSLSVAANVGFENIDGRKNKVKVYPSFFPRFSMGCNHDTWSVGASVVNNRVYILYTAPSKMAFDAGAIQFSVIKRFGKAPKFLENQKIIDKYNEYRFW</sequence>
<dbReference type="STRING" id="742766.HMPREF9455_00534"/>
<proteinExistence type="predicted"/>